<evidence type="ECO:0000256" key="3">
    <source>
        <dbReference type="ARBA" id="ARBA00004613"/>
    </source>
</evidence>
<keyword evidence="6" id="KW-0963">Cytoplasm</keyword>
<dbReference type="GO" id="GO:0031145">
    <property type="term" value="P:anaphase-promoting complex-dependent catabolic process"/>
    <property type="evidence" value="ECO:0007669"/>
    <property type="project" value="TreeGrafter"/>
</dbReference>
<evidence type="ECO:0000313" key="13">
    <source>
        <dbReference type="Proteomes" id="UP000261360"/>
    </source>
</evidence>
<evidence type="ECO:0000256" key="9">
    <source>
        <dbReference type="ARBA" id="ARBA00022729"/>
    </source>
</evidence>
<evidence type="ECO:0000256" key="6">
    <source>
        <dbReference type="ARBA" id="ARBA00022490"/>
    </source>
</evidence>
<dbReference type="Proteomes" id="UP000261360">
    <property type="component" value="Unplaced"/>
</dbReference>
<sequence length="84" mass="9874">VARLFADVVRPLSIKLYQTTSDMTTSIFNFEEKKDFLDLTEKIHKHEDIKQTIKTLHHYDENSPIGPRDPGSYRHGANVNYDYY</sequence>
<keyword evidence="8" id="KW-0165">Cleavage on pair of basic residues</keyword>
<evidence type="ECO:0000256" key="5">
    <source>
        <dbReference type="ARBA" id="ARBA00022475"/>
    </source>
</evidence>
<keyword evidence="9" id="KW-0732">Signal</keyword>
<evidence type="ECO:0000256" key="4">
    <source>
        <dbReference type="ARBA" id="ARBA00011014"/>
    </source>
</evidence>
<comment type="similarity">
    <text evidence="4">Belongs to the augurin family.</text>
</comment>
<evidence type="ECO:0000256" key="2">
    <source>
        <dbReference type="ARBA" id="ARBA00004496"/>
    </source>
</evidence>
<protein>
    <submittedName>
        <fullName evidence="12">Uncharacterized protein</fullName>
    </submittedName>
</protein>
<dbReference type="GeneTree" id="ENSGT00940000179587"/>
<dbReference type="GO" id="GO:0090398">
    <property type="term" value="P:cellular senescence"/>
    <property type="evidence" value="ECO:0007669"/>
    <property type="project" value="TreeGrafter"/>
</dbReference>
<name>A0A3B4XCM7_SERLL</name>
<evidence type="ECO:0000256" key="11">
    <source>
        <dbReference type="SAM" id="MobiDB-lite"/>
    </source>
</evidence>
<dbReference type="Pfam" id="PF15187">
    <property type="entry name" value="Augurin"/>
    <property type="match status" value="1"/>
</dbReference>
<comment type="subcellular location">
    <subcellularLocation>
        <location evidence="1">Apical cell membrane</location>
    </subcellularLocation>
    <subcellularLocation>
        <location evidence="2">Cytoplasm</location>
    </subcellularLocation>
    <subcellularLocation>
        <location evidence="3">Secreted</location>
    </subcellularLocation>
</comment>
<proteinExistence type="inferred from homology"/>
<dbReference type="GO" id="GO:0007417">
    <property type="term" value="P:central nervous system development"/>
    <property type="evidence" value="ECO:0007669"/>
    <property type="project" value="TreeGrafter"/>
</dbReference>
<dbReference type="InterPro" id="IPR028173">
    <property type="entry name" value="Augurin"/>
</dbReference>
<evidence type="ECO:0000256" key="1">
    <source>
        <dbReference type="ARBA" id="ARBA00004221"/>
    </source>
</evidence>
<evidence type="ECO:0000256" key="8">
    <source>
        <dbReference type="ARBA" id="ARBA00022685"/>
    </source>
</evidence>
<dbReference type="Ensembl" id="ENSSLDT00000014270.1">
    <property type="protein sequence ID" value="ENSSLDP00000013762.1"/>
    <property type="gene ID" value="ENSSLDG00000010980.1"/>
</dbReference>
<keyword evidence="10" id="KW-0472">Membrane</keyword>
<dbReference type="GO" id="GO:0005615">
    <property type="term" value="C:extracellular space"/>
    <property type="evidence" value="ECO:0007669"/>
    <property type="project" value="TreeGrafter"/>
</dbReference>
<dbReference type="GO" id="GO:0005737">
    <property type="term" value="C:cytoplasm"/>
    <property type="evidence" value="ECO:0007669"/>
    <property type="project" value="UniProtKB-SubCell"/>
</dbReference>
<evidence type="ECO:0000313" key="12">
    <source>
        <dbReference type="Ensembl" id="ENSSLDP00000013762.1"/>
    </source>
</evidence>
<keyword evidence="13" id="KW-1185">Reference proteome</keyword>
<dbReference type="STRING" id="1841481.ENSSLDP00000013762"/>
<dbReference type="GO" id="GO:0070314">
    <property type="term" value="P:G1 to G0 transition"/>
    <property type="evidence" value="ECO:0007669"/>
    <property type="project" value="TreeGrafter"/>
</dbReference>
<dbReference type="GO" id="GO:0016324">
    <property type="term" value="C:apical plasma membrane"/>
    <property type="evidence" value="ECO:0007669"/>
    <property type="project" value="UniProtKB-SubCell"/>
</dbReference>
<dbReference type="PANTHER" id="PTHR31613:SF2">
    <property type="entry name" value="AUGURIN"/>
    <property type="match status" value="1"/>
</dbReference>
<keyword evidence="7" id="KW-0964">Secreted</keyword>
<keyword evidence="5" id="KW-1003">Cell membrane</keyword>
<reference evidence="12" key="2">
    <citation type="submission" date="2025-09" db="UniProtKB">
        <authorList>
            <consortium name="Ensembl"/>
        </authorList>
    </citation>
    <scope>IDENTIFICATION</scope>
</reference>
<reference evidence="12" key="1">
    <citation type="submission" date="2025-08" db="UniProtKB">
        <authorList>
            <consortium name="Ensembl"/>
        </authorList>
    </citation>
    <scope>IDENTIFICATION</scope>
</reference>
<organism evidence="12 13">
    <name type="scientific">Seriola lalandi dorsalis</name>
    <dbReference type="NCBI Taxonomy" id="1841481"/>
    <lineage>
        <taxon>Eukaryota</taxon>
        <taxon>Metazoa</taxon>
        <taxon>Chordata</taxon>
        <taxon>Craniata</taxon>
        <taxon>Vertebrata</taxon>
        <taxon>Euteleostomi</taxon>
        <taxon>Actinopterygii</taxon>
        <taxon>Neopterygii</taxon>
        <taxon>Teleostei</taxon>
        <taxon>Neoteleostei</taxon>
        <taxon>Acanthomorphata</taxon>
        <taxon>Carangaria</taxon>
        <taxon>Carangiformes</taxon>
        <taxon>Carangidae</taxon>
        <taxon>Seriola</taxon>
    </lineage>
</organism>
<dbReference type="AlphaFoldDB" id="A0A3B4XCM7"/>
<dbReference type="PANTHER" id="PTHR31613">
    <property type="entry name" value="AUGURIN"/>
    <property type="match status" value="1"/>
</dbReference>
<evidence type="ECO:0000256" key="10">
    <source>
        <dbReference type="ARBA" id="ARBA00023136"/>
    </source>
</evidence>
<feature type="region of interest" description="Disordered" evidence="11">
    <location>
        <begin position="59"/>
        <end position="84"/>
    </location>
</feature>
<dbReference type="GO" id="GO:0042127">
    <property type="term" value="P:regulation of cell population proliferation"/>
    <property type="evidence" value="ECO:0007669"/>
    <property type="project" value="TreeGrafter"/>
</dbReference>
<accession>A0A3B4XCM7</accession>
<evidence type="ECO:0000256" key="7">
    <source>
        <dbReference type="ARBA" id="ARBA00022525"/>
    </source>
</evidence>